<reference evidence="1" key="1">
    <citation type="submission" date="2019-08" db="EMBL/GenBank/DDBJ databases">
        <authorList>
            <person name="Kucharzyk K."/>
            <person name="Murdoch R.W."/>
            <person name="Higgins S."/>
            <person name="Loffler F."/>
        </authorList>
    </citation>
    <scope>NUCLEOTIDE SEQUENCE</scope>
</reference>
<name>A0A645E6J3_9ZZZZ</name>
<gene>
    <name evidence="1" type="ORF">SDC9_144349</name>
</gene>
<dbReference type="EMBL" id="VSSQ01043486">
    <property type="protein sequence ID" value="MPM97176.1"/>
    <property type="molecule type" value="Genomic_DNA"/>
</dbReference>
<comment type="caution">
    <text evidence="1">The sequence shown here is derived from an EMBL/GenBank/DDBJ whole genome shotgun (WGS) entry which is preliminary data.</text>
</comment>
<protein>
    <submittedName>
        <fullName evidence="1">Uncharacterized protein</fullName>
    </submittedName>
</protein>
<proteinExistence type="predicted"/>
<accession>A0A645E6J3</accession>
<organism evidence="1">
    <name type="scientific">bioreactor metagenome</name>
    <dbReference type="NCBI Taxonomy" id="1076179"/>
    <lineage>
        <taxon>unclassified sequences</taxon>
        <taxon>metagenomes</taxon>
        <taxon>ecological metagenomes</taxon>
    </lineage>
</organism>
<sequence>MHGDLPHVISLCLGDYVAPDNPAAHAPVSAGVLGDNLVLHIEGAPLARVPCRVEPVGRRGVQNPKGACPDGCNLSSRRGHVGAKVKDELLSLRIFSQQKTCRIGQVFISGVDLLDVDAILGRAHIHIPAVKG</sequence>
<dbReference type="AlphaFoldDB" id="A0A645E6J3"/>
<evidence type="ECO:0000313" key="1">
    <source>
        <dbReference type="EMBL" id="MPM97176.1"/>
    </source>
</evidence>